<dbReference type="EMBL" id="JAINUG010000262">
    <property type="protein sequence ID" value="KAJ8384902.1"/>
    <property type="molecule type" value="Genomic_DNA"/>
</dbReference>
<comment type="similarity">
    <text evidence="2 11">Belongs to the DHHC palmitoyltransferase family.</text>
</comment>
<keyword evidence="7" id="KW-0564">Palmitate</keyword>
<comment type="catalytic activity">
    <reaction evidence="10">
        <text>L-cysteinyl-[protein] + hexadecanoyl-CoA = S-hexadecanoyl-L-cysteinyl-[protein] + CoA</text>
        <dbReference type="Rhea" id="RHEA:36683"/>
        <dbReference type="Rhea" id="RHEA-COMP:10131"/>
        <dbReference type="Rhea" id="RHEA-COMP:11032"/>
        <dbReference type="ChEBI" id="CHEBI:29950"/>
        <dbReference type="ChEBI" id="CHEBI:57287"/>
        <dbReference type="ChEBI" id="CHEBI:57379"/>
        <dbReference type="ChEBI" id="CHEBI:74151"/>
        <dbReference type="EC" id="2.3.1.225"/>
    </reaction>
    <physiologicalReaction direction="left-to-right" evidence="10">
        <dbReference type="Rhea" id="RHEA:36684"/>
    </physiologicalReaction>
</comment>
<dbReference type="InterPro" id="IPR039859">
    <property type="entry name" value="PFA4/ZDH16/20/ERF2-like"/>
</dbReference>
<reference evidence="13" key="1">
    <citation type="journal article" date="2023" name="Science">
        <title>Genome structures resolve the early diversification of teleost fishes.</title>
        <authorList>
            <person name="Parey E."/>
            <person name="Louis A."/>
            <person name="Montfort J."/>
            <person name="Bouchez O."/>
            <person name="Roques C."/>
            <person name="Iampietro C."/>
            <person name="Lluch J."/>
            <person name="Castinel A."/>
            <person name="Donnadieu C."/>
            <person name="Desvignes T."/>
            <person name="Floi Bucao C."/>
            <person name="Jouanno E."/>
            <person name="Wen M."/>
            <person name="Mejri S."/>
            <person name="Dirks R."/>
            <person name="Jansen H."/>
            <person name="Henkel C."/>
            <person name="Chen W.J."/>
            <person name="Zahm M."/>
            <person name="Cabau C."/>
            <person name="Klopp C."/>
            <person name="Thompson A.W."/>
            <person name="Robinson-Rechavi M."/>
            <person name="Braasch I."/>
            <person name="Lecointre G."/>
            <person name="Bobe J."/>
            <person name="Postlethwait J.H."/>
            <person name="Berthelot C."/>
            <person name="Roest Crollius H."/>
            <person name="Guiguen Y."/>
        </authorList>
    </citation>
    <scope>NUCLEOTIDE SEQUENCE</scope>
    <source>
        <strain evidence="13">NC1722</strain>
    </source>
</reference>
<evidence type="ECO:0000256" key="11">
    <source>
        <dbReference type="RuleBase" id="RU079119"/>
    </source>
</evidence>
<sequence length="288" mass="32809">MFKNVFGSGFLVRTAHIVLTWVVTLILFLHDTDLRRQEETGALVQPVLFVLLVLLSVLLYFAVSLMDPGFVLSDDDNGAKQVTQGVGEVHQDMISQSESPRQRRCSHCLLQQPMRAKHCHTCQHCIRRYDHHCPWIENCVGERNHRWFVLYLGIQLLALLWGLYIAWSGFSPTPTWDLWLRGNGLLLAAASLVAVVSVVVMLLLGSHLYLVSHNTTTWEFMSRPRISYLKHCGAEQNPFDRGTLANLWGFFCSWGVVVWERVYFREPGNFSLAAPPSNLALPHPKPLF</sequence>
<evidence type="ECO:0000256" key="3">
    <source>
        <dbReference type="ARBA" id="ARBA00022679"/>
    </source>
</evidence>
<keyword evidence="5 11" id="KW-1133">Transmembrane helix</keyword>
<keyword evidence="8" id="KW-0449">Lipoprotein</keyword>
<evidence type="ECO:0000256" key="9">
    <source>
        <dbReference type="ARBA" id="ARBA00023315"/>
    </source>
</evidence>
<evidence type="ECO:0000256" key="1">
    <source>
        <dbReference type="ARBA" id="ARBA00004127"/>
    </source>
</evidence>
<dbReference type="PROSITE" id="PS50216">
    <property type="entry name" value="DHHC"/>
    <property type="match status" value="1"/>
</dbReference>
<feature type="transmembrane region" description="Helical" evidence="11">
    <location>
        <begin position="42"/>
        <end position="63"/>
    </location>
</feature>
<dbReference type="PANTHER" id="PTHR22883:SF301">
    <property type="entry name" value="PALMITOYLTRANSFERASE ZDHHC12"/>
    <property type="match status" value="1"/>
</dbReference>
<keyword evidence="14" id="KW-1185">Reference proteome</keyword>
<gene>
    <name evidence="13" type="ORF">AAFF_G00197100</name>
</gene>
<keyword evidence="6 11" id="KW-0472">Membrane</keyword>
<evidence type="ECO:0000313" key="14">
    <source>
        <dbReference type="Proteomes" id="UP001221898"/>
    </source>
</evidence>
<evidence type="ECO:0000313" key="13">
    <source>
        <dbReference type="EMBL" id="KAJ8384902.1"/>
    </source>
</evidence>
<keyword evidence="3 11" id="KW-0808">Transferase</keyword>
<comment type="subcellular location">
    <subcellularLocation>
        <location evidence="1">Endomembrane system</location>
        <topology evidence="1">Multi-pass membrane protein</topology>
    </subcellularLocation>
</comment>
<keyword evidence="4 11" id="KW-0812">Transmembrane</keyword>
<name>A0AAD7RIV2_9TELE</name>
<protein>
    <recommendedName>
        <fullName evidence="11">Palmitoyltransferase</fullName>
        <ecNumber evidence="11">2.3.1.225</ecNumber>
    </recommendedName>
</protein>
<dbReference type="GO" id="GO:0006612">
    <property type="term" value="P:protein targeting to membrane"/>
    <property type="evidence" value="ECO:0007669"/>
    <property type="project" value="TreeGrafter"/>
</dbReference>
<dbReference type="Proteomes" id="UP001221898">
    <property type="component" value="Unassembled WGS sequence"/>
</dbReference>
<dbReference type="GO" id="GO:0005794">
    <property type="term" value="C:Golgi apparatus"/>
    <property type="evidence" value="ECO:0007669"/>
    <property type="project" value="TreeGrafter"/>
</dbReference>
<keyword evidence="9 11" id="KW-0012">Acyltransferase</keyword>
<evidence type="ECO:0000256" key="7">
    <source>
        <dbReference type="ARBA" id="ARBA00023139"/>
    </source>
</evidence>
<dbReference type="EC" id="2.3.1.225" evidence="11"/>
<evidence type="ECO:0000256" key="6">
    <source>
        <dbReference type="ARBA" id="ARBA00023136"/>
    </source>
</evidence>
<dbReference type="Pfam" id="PF01529">
    <property type="entry name" value="DHHC"/>
    <property type="match status" value="1"/>
</dbReference>
<organism evidence="13 14">
    <name type="scientific">Aldrovandia affinis</name>
    <dbReference type="NCBI Taxonomy" id="143900"/>
    <lineage>
        <taxon>Eukaryota</taxon>
        <taxon>Metazoa</taxon>
        <taxon>Chordata</taxon>
        <taxon>Craniata</taxon>
        <taxon>Vertebrata</taxon>
        <taxon>Euteleostomi</taxon>
        <taxon>Actinopterygii</taxon>
        <taxon>Neopterygii</taxon>
        <taxon>Teleostei</taxon>
        <taxon>Notacanthiformes</taxon>
        <taxon>Halosauridae</taxon>
        <taxon>Aldrovandia</taxon>
    </lineage>
</organism>
<evidence type="ECO:0000256" key="4">
    <source>
        <dbReference type="ARBA" id="ARBA00022692"/>
    </source>
</evidence>
<feature type="transmembrane region" description="Helical" evidence="11">
    <location>
        <begin position="148"/>
        <end position="167"/>
    </location>
</feature>
<dbReference type="GO" id="GO:0019706">
    <property type="term" value="F:protein-cysteine S-palmitoyltransferase activity"/>
    <property type="evidence" value="ECO:0007669"/>
    <property type="project" value="UniProtKB-EC"/>
</dbReference>
<evidence type="ECO:0000256" key="5">
    <source>
        <dbReference type="ARBA" id="ARBA00022989"/>
    </source>
</evidence>
<proteinExistence type="inferred from homology"/>
<dbReference type="PANTHER" id="PTHR22883">
    <property type="entry name" value="ZINC FINGER DHHC DOMAIN CONTAINING PROTEIN"/>
    <property type="match status" value="1"/>
</dbReference>
<feature type="domain" description="Palmitoyltransferase DHHC" evidence="12">
    <location>
        <begin position="101"/>
        <end position="222"/>
    </location>
</feature>
<comment type="domain">
    <text evidence="11">The DHHC domain is required for palmitoyltransferase activity.</text>
</comment>
<dbReference type="GO" id="GO:0005783">
    <property type="term" value="C:endoplasmic reticulum"/>
    <property type="evidence" value="ECO:0007669"/>
    <property type="project" value="TreeGrafter"/>
</dbReference>
<feature type="transmembrane region" description="Helical" evidence="11">
    <location>
        <begin position="187"/>
        <end position="211"/>
    </location>
</feature>
<feature type="transmembrane region" description="Helical" evidence="11">
    <location>
        <begin position="12"/>
        <end position="30"/>
    </location>
</feature>
<evidence type="ECO:0000259" key="12">
    <source>
        <dbReference type="Pfam" id="PF01529"/>
    </source>
</evidence>
<dbReference type="AlphaFoldDB" id="A0AAD7RIV2"/>
<evidence type="ECO:0000256" key="10">
    <source>
        <dbReference type="ARBA" id="ARBA00047790"/>
    </source>
</evidence>
<evidence type="ECO:0000256" key="8">
    <source>
        <dbReference type="ARBA" id="ARBA00023288"/>
    </source>
</evidence>
<comment type="caution">
    <text evidence="13">The sequence shown here is derived from an EMBL/GenBank/DDBJ whole genome shotgun (WGS) entry which is preliminary data.</text>
</comment>
<evidence type="ECO:0000256" key="2">
    <source>
        <dbReference type="ARBA" id="ARBA00008574"/>
    </source>
</evidence>
<dbReference type="InterPro" id="IPR001594">
    <property type="entry name" value="Palmitoyltrfase_DHHC"/>
</dbReference>
<accession>A0AAD7RIV2</accession>